<gene>
    <name evidence="1" type="ORF">TRIATDRAFT_263302</name>
</gene>
<dbReference type="HOGENOM" id="CLU_058483_0_0_1"/>
<protein>
    <recommendedName>
        <fullName evidence="3">Fatty acid hydroxylase domain-containing protein</fullName>
    </recommendedName>
</protein>
<dbReference type="OMA" id="WIRRGAY"/>
<dbReference type="STRING" id="452589.G9NQL5"/>
<proteinExistence type="predicted"/>
<keyword evidence="2" id="KW-1185">Reference proteome</keyword>
<dbReference type="Proteomes" id="UP000005426">
    <property type="component" value="Unassembled WGS sequence"/>
</dbReference>
<organism evidence="1 2">
    <name type="scientific">Hypocrea atroviridis (strain ATCC 20476 / IMI 206040)</name>
    <name type="common">Trichoderma atroviride</name>
    <dbReference type="NCBI Taxonomy" id="452589"/>
    <lineage>
        <taxon>Eukaryota</taxon>
        <taxon>Fungi</taxon>
        <taxon>Dikarya</taxon>
        <taxon>Ascomycota</taxon>
        <taxon>Pezizomycotina</taxon>
        <taxon>Sordariomycetes</taxon>
        <taxon>Hypocreomycetidae</taxon>
        <taxon>Hypocreales</taxon>
        <taxon>Hypocreaceae</taxon>
        <taxon>Trichoderma</taxon>
    </lineage>
</organism>
<dbReference type="eggNOG" id="ENOG502SJ0Q">
    <property type="taxonomic scope" value="Eukaryota"/>
</dbReference>
<name>G9NQL5_HYPAI</name>
<accession>G9NQL5</accession>
<reference evidence="1 2" key="1">
    <citation type="journal article" date="2011" name="Genome Biol.">
        <title>Comparative genome sequence analysis underscores mycoparasitism as the ancestral life style of Trichoderma.</title>
        <authorList>
            <person name="Kubicek C.P."/>
            <person name="Herrera-Estrella A."/>
            <person name="Seidl-Seiboth V."/>
            <person name="Martinez D.A."/>
            <person name="Druzhinina I.S."/>
            <person name="Thon M."/>
            <person name="Zeilinger S."/>
            <person name="Casas-Flores S."/>
            <person name="Horwitz B.A."/>
            <person name="Mukherjee P.K."/>
            <person name="Mukherjee M."/>
            <person name="Kredics L."/>
            <person name="Alcaraz L.D."/>
            <person name="Aerts A."/>
            <person name="Antal Z."/>
            <person name="Atanasova L."/>
            <person name="Cervantes-Badillo M.G."/>
            <person name="Challacombe J."/>
            <person name="Chertkov O."/>
            <person name="McCluskey K."/>
            <person name="Coulpier F."/>
            <person name="Deshpande N."/>
            <person name="von Doehren H."/>
            <person name="Ebbole D.J."/>
            <person name="Esquivel-Naranjo E.U."/>
            <person name="Fekete E."/>
            <person name="Flipphi M."/>
            <person name="Glaser F."/>
            <person name="Gomez-Rodriguez E.Y."/>
            <person name="Gruber S."/>
            <person name="Han C."/>
            <person name="Henrissat B."/>
            <person name="Hermosa R."/>
            <person name="Hernandez-Onate M."/>
            <person name="Karaffa L."/>
            <person name="Kosti I."/>
            <person name="Le Crom S."/>
            <person name="Lindquist E."/>
            <person name="Lucas S."/>
            <person name="Luebeck M."/>
            <person name="Luebeck P.S."/>
            <person name="Margeot A."/>
            <person name="Metz B."/>
            <person name="Misra M."/>
            <person name="Nevalainen H."/>
            <person name="Omann M."/>
            <person name="Packer N."/>
            <person name="Perrone G."/>
            <person name="Uresti-Rivera E.E."/>
            <person name="Salamov A."/>
            <person name="Schmoll M."/>
            <person name="Seiboth B."/>
            <person name="Shapiro H."/>
            <person name="Sukno S."/>
            <person name="Tamayo-Ramos J.A."/>
            <person name="Tisch D."/>
            <person name="Wiest A."/>
            <person name="Wilkinson H.H."/>
            <person name="Zhang M."/>
            <person name="Coutinho P.M."/>
            <person name="Kenerley C.M."/>
            <person name="Monte E."/>
            <person name="Baker S.E."/>
            <person name="Grigoriev I.V."/>
        </authorList>
    </citation>
    <scope>NUCLEOTIDE SEQUENCE [LARGE SCALE GENOMIC DNA]</scope>
    <source>
        <strain evidence="2">ATCC 20476 / IMI 206040</strain>
    </source>
</reference>
<dbReference type="KEGG" id="tatv:25779143"/>
<evidence type="ECO:0008006" key="3">
    <source>
        <dbReference type="Google" id="ProtNLM"/>
    </source>
</evidence>
<dbReference type="InterPro" id="IPR036291">
    <property type="entry name" value="NAD(P)-bd_dom_sf"/>
</dbReference>
<dbReference type="EMBL" id="ABDG02000021">
    <property type="protein sequence ID" value="EHK46838.1"/>
    <property type="molecule type" value="Genomic_DNA"/>
</dbReference>
<dbReference type="GeneID" id="25779143"/>
<evidence type="ECO:0000313" key="2">
    <source>
        <dbReference type="Proteomes" id="UP000005426"/>
    </source>
</evidence>
<dbReference type="SUPFAM" id="SSF51735">
    <property type="entry name" value="NAD(P)-binding Rossmann-fold domains"/>
    <property type="match status" value="1"/>
</dbReference>
<dbReference type="OrthoDB" id="4350666at2759"/>
<comment type="caution">
    <text evidence="1">The sequence shown here is derived from an EMBL/GenBank/DDBJ whole genome shotgun (WGS) entry which is preliminary data.</text>
</comment>
<sequence length="383" mass="44115">MKFSLQGAFILSCFWLFLCGTFAFDIIHYFFHKFSKSRYRLLRLIGKLHEVHHFYFNRRLQFNNYYLWHNIFFELPLELACQAFGSWLGWLVLKHIAILGSSAVSERSLHGVLAIEVVKVVVVAMLSGRDSNHKTYKTVPKNPYRFIVGPEYHALHHVDPAAYMSSTFYLFDWLFGTAYTLKSRRVTLTGASGAFGKALMKELQTESVACIQQLKFGVDWTYTDFDAAIPILENTDVLILAHGSKGQDALKANCESAVQFISLFKNHRKSDPSQIDLLPEIWDVGSETELHPSFGIQNLQAYSTSKRAFLPYTRKFYDDDSIIYRHIVPAAFQSTVDSAKLPAEWVARTAMWWIRRGARFIPVTYTGLAYLYYVKFMSLIKKL</sequence>
<evidence type="ECO:0000313" key="1">
    <source>
        <dbReference type="EMBL" id="EHK46838.1"/>
    </source>
</evidence>
<dbReference type="AlphaFoldDB" id="G9NQL5"/>